<proteinExistence type="predicted"/>
<dbReference type="AlphaFoldDB" id="A0A5J4X9D5"/>
<dbReference type="EMBL" id="SNRW01000068">
    <property type="protein sequence ID" value="KAA6403734.1"/>
    <property type="molecule type" value="Genomic_DNA"/>
</dbReference>
<evidence type="ECO:0000313" key="1">
    <source>
        <dbReference type="EMBL" id="KAA6403734.1"/>
    </source>
</evidence>
<comment type="caution">
    <text evidence="1">The sequence shown here is derived from an EMBL/GenBank/DDBJ whole genome shotgun (WGS) entry which is preliminary data.</text>
</comment>
<dbReference type="Proteomes" id="UP000324800">
    <property type="component" value="Unassembled WGS sequence"/>
</dbReference>
<accession>A0A5J4X9D5</accession>
<name>A0A5J4X9D5_9EUKA</name>
<evidence type="ECO:0000313" key="2">
    <source>
        <dbReference type="Proteomes" id="UP000324800"/>
    </source>
</evidence>
<dbReference type="InterPro" id="IPR043136">
    <property type="entry name" value="B30.2/SPRY_sf"/>
</dbReference>
<evidence type="ECO:0008006" key="3">
    <source>
        <dbReference type="Google" id="ProtNLM"/>
    </source>
</evidence>
<gene>
    <name evidence="1" type="ORF">EZS28_000753</name>
</gene>
<sequence length="248" mass="28525">MDYLSDYKVVGSLLGLGKFILLEILSEMTLPQDARQFLVVCKKIYQLLEHPRYWKIIQSIIQITPIFIVKEAWQGKQQEMKFIHSINIDYCTIAIDPVIKEGIVRFEVKFENSGGWGRRIGIADASCSFAAGSHPTNDGNDKKTVSYWGYGGDINHITNDTKRNGRYEDGQRISAIVDMTSNPRKVIFYVDDIEQPNFVIGIPSQIRFWALTYYRYSSFTVTKFERLVQFIQQGIVGSKALQWGKSWE</sequence>
<protein>
    <recommendedName>
        <fullName evidence="3">B30.2/SPRY domain-containing protein</fullName>
    </recommendedName>
</protein>
<reference evidence="1 2" key="1">
    <citation type="submission" date="2019-03" db="EMBL/GenBank/DDBJ databases">
        <title>Single cell metagenomics reveals metabolic interactions within the superorganism composed of flagellate Streblomastix strix and complex community of Bacteroidetes bacteria on its surface.</title>
        <authorList>
            <person name="Treitli S.C."/>
            <person name="Kolisko M."/>
            <person name="Husnik F."/>
            <person name="Keeling P."/>
            <person name="Hampl V."/>
        </authorList>
    </citation>
    <scope>NUCLEOTIDE SEQUENCE [LARGE SCALE GENOMIC DNA]</scope>
    <source>
        <strain evidence="1">ST1C</strain>
    </source>
</reference>
<dbReference type="Gene3D" id="2.60.120.920">
    <property type="match status" value="1"/>
</dbReference>
<organism evidence="1 2">
    <name type="scientific">Streblomastix strix</name>
    <dbReference type="NCBI Taxonomy" id="222440"/>
    <lineage>
        <taxon>Eukaryota</taxon>
        <taxon>Metamonada</taxon>
        <taxon>Preaxostyla</taxon>
        <taxon>Oxymonadida</taxon>
        <taxon>Streblomastigidae</taxon>
        <taxon>Streblomastix</taxon>
    </lineage>
</organism>